<keyword evidence="2 7" id="KW-0812">Transmembrane</keyword>
<keyword evidence="9" id="KW-0282">Flagellum</keyword>
<dbReference type="InterPro" id="IPR052205">
    <property type="entry name" value="FliO/MopB"/>
</dbReference>
<keyword evidence="3 7" id="KW-1133">Transmembrane helix</keyword>
<evidence type="ECO:0000313" key="10">
    <source>
        <dbReference type="Proteomes" id="UP000704611"/>
    </source>
</evidence>
<reference evidence="9 10" key="1">
    <citation type="submission" date="2021-06" db="EMBL/GenBank/DDBJ databases">
        <title>Rheinheimera indica sp. nov., isolated from deep-sea sediment.</title>
        <authorList>
            <person name="Wang Z."/>
            <person name="Zhang X.-Y."/>
        </authorList>
    </citation>
    <scope>NUCLEOTIDE SEQUENCE [LARGE SCALE GENOMIC DNA]</scope>
    <source>
        <strain evidence="9 10">SM2107</strain>
    </source>
</reference>
<evidence type="ECO:0000256" key="1">
    <source>
        <dbReference type="ARBA" id="ARBA00022475"/>
    </source>
</evidence>
<dbReference type="Pfam" id="PF04347">
    <property type="entry name" value="FliO"/>
    <property type="match status" value="1"/>
</dbReference>
<dbReference type="PANTHER" id="PTHR38766">
    <property type="entry name" value="FLAGELLAR PROTEIN FLIO"/>
    <property type="match status" value="1"/>
</dbReference>
<dbReference type="NCBIfam" id="TIGR03500">
    <property type="entry name" value="FliO_TIGR"/>
    <property type="match status" value="1"/>
</dbReference>
<dbReference type="EMBL" id="JAHRID010000001">
    <property type="protein sequence ID" value="MBV2127848.1"/>
    <property type="molecule type" value="Genomic_DNA"/>
</dbReference>
<name>A0ABS6MGA9_9GAMM</name>
<keyword evidence="4 7" id="KW-0472">Membrane</keyword>
<evidence type="ECO:0000256" key="3">
    <source>
        <dbReference type="ARBA" id="ARBA00022989"/>
    </source>
</evidence>
<evidence type="ECO:0000256" key="5">
    <source>
        <dbReference type="ARBA" id="ARBA00023143"/>
    </source>
</evidence>
<evidence type="ECO:0000256" key="2">
    <source>
        <dbReference type="ARBA" id="ARBA00022692"/>
    </source>
</evidence>
<protein>
    <recommendedName>
        <fullName evidence="7">Flagellar protein</fullName>
    </recommendedName>
</protein>
<dbReference type="PANTHER" id="PTHR38766:SF1">
    <property type="entry name" value="FLAGELLAR PROTEIN FLIO"/>
    <property type="match status" value="1"/>
</dbReference>
<accession>A0ABS6MGA9</accession>
<sequence length="185" mass="19852">MVGAVPSFAADLQQQATEAAVPETEQAVDSKDNAEPATPPQAVSQAATADETATETATQSTTAAEPRQGIPFQRQELPAERNPAGGLSLTKIAISLAAVVLLVFALGWLFKKLTLRLPGSQHVKVICSVPLGQRERLLVIEIQGKQRVLGVTPQSINMLFELENSLPETKLASDFHTQLQSFLKK</sequence>
<keyword evidence="5 7" id="KW-0975">Bacterial flagellum</keyword>
<comment type="similarity">
    <text evidence="6 7">Belongs to the FliO/MopB family.</text>
</comment>
<feature type="transmembrane region" description="Helical" evidence="7">
    <location>
        <begin position="92"/>
        <end position="110"/>
    </location>
</feature>
<gene>
    <name evidence="9" type="primary">fliO</name>
    <name evidence="9" type="ORF">KQY15_01890</name>
</gene>
<evidence type="ECO:0000256" key="6">
    <source>
        <dbReference type="ARBA" id="ARBA00037937"/>
    </source>
</evidence>
<organism evidence="9 10">
    <name type="scientific">Arsukibacterium indicum</name>
    <dbReference type="NCBI Taxonomy" id="2848612"/>
    <lineage>
        <taxon>Bacteria</taxon>
        <taxon>Pseudomonadati</taxon>
        <taxon>Pseudomonadota</taxon>
        <taxon>Gammaproteobacteria</taxon>
        <taxon>Chromatiales</taxon>
        <taxon>Chromatiaceae</taxon>
        <taxon>Arsukibacterium</taxon>
    </lineage>
</organism>
<evidence type="ECO:0000256" key="8">
    <source>
        <dbReference type="SAM" id="MobiDB-lite"/>
    </source>
</evidence>
<dbReference type="InterPro" id="IPR022781">
    <property type="entry name" value="Flagellar_biosynth_FliO"/>
</dbReference>
<evidence type="ECO:0000256" key="7">
    <source>
        <dbReference type="RuleBase" id="RU362064"/>
    </source>
</evidence>
<evidence type="ECO:0000256" key="4">
    <source>
        <dbReference type="ARBA" id="ARBA00023136"/>
    </source>
</evidence>
<evidence type="ECO:0000313" key="9">
    <source>
        <dbReference type="EMBL" id="MBV2127848.1"/>
    </source>
</evidence>
<keyword evidence="10" id="KW-1185">Reference proteome</keyword>
<dbReference type="Proteomes" id="UP000704611">
    <property type="component" value="Unassembled WGS sequence"/>
</dbReference>
<keyword evidence="9" id="KW-0966">Cell projection</keyword>
<feature type="compositionally biased region" description="Low complexity" evidence="8">
    <location>
        <begin position="44"/>
        <end position="64"/>
    </location>
</feature>
<keyword evidence="1 7" id="KW-1003">Cell membrane</keyword>
<proteinExistence type="inferred from homology"/>
<feature type="region of interest" description="Disordered" evidence="8">
    <location>
        <begin position="13"/>
        <end position="71"/>
    </location>
</feature>
<keyword evidence="9" id="KW-0969">Cilium</keyword>
<comment type="caution">
    <text evidence="9">The sequence shown here is derived from an EMBL/GenBank/DDBJ whole genome shotgun (WGS) entry which is preliminary data.</text>
</comment>
<comment type="subcellular location">
    <subcellularLocation>
        <location evidence="7">Cell membrane</location>
    </subcellularLocation>
    <subcellularLocation>
        <location evidence="7">Bacterial flagellum basal body</location>
    </subcellularLocation>
</comment>